<dbReference type="KEGG" id="abp:AGABI1DRAFT126605"/>
<dbReference type="InParanoid" id="K5XYU5"/>
<gene>
    <name evidence="1" type="ORF">AGABI1DRAFT_126605</name>
</gene>
<evidence type="ECO:0000313" key="1">
    <source>
        <dbReference type="EMBL" id="EKM80545.1"/>
    </source>
</evidence>
<dbReference type="AlphaFoldDB" id="K5XYU5"/>
<proteinExistence type="predicted"/>
<reference evidence="2" key="1">
    <citation type="journal article" date="2012" name="Proc. Natl. Acad. Sci. U.S.A.">
        <title>Genome sequence of the button mushroom Agaricus bisporus reveals mechanisms governing adaptation to a humic-rich ecological niche.</title>
        <authorList>
            <person name="Morin E."/>
            <person name="Kohler A."/>
            <person name="Baker A.R."/>
            <person name="Foulongne-Oriol M."/>
            <person name="Lombard V."/>
            <person name="Nagy L.G."/>
            <person name="Ohm R.A."/>
            <person name="Patyshakuliyeva A."/>
            <person name="Brun A."/>
            <person name="Aerts A.L."/>
            <person name="Bailey A.M."/>
            <person name="Billette C."/>
            <person name="Coutinho P.M."/>
            <person name="Deakin G."/>
            <person name="Doddapaneni H."/>
            <person name="Floudas D."/>
            <person name="Grimwood J."/>
            <person name="Hilden K."/>
            <person name="Kuees U."/>
            <person name="LaButti K.M."/>
            <person name="Lapidus A."/>
            <person name="Lindquist E.A."/>
            <person name="Lucas S.M."/>
            <person name="Murat C."/>
            <person name="Riley R.W."/>
            <person name="Salamov A.A."/>
            <person name="Schmutz J."/>
            <person name="Subramanian V."/>
            <person name="Woesten H.A.B."/>
            <person name="Xu J."/>
            <person name="Eastwood D.C."/>
            <person name="Foster G.D."/>
            <person name="Sonnenberg A.S."/>
            <person name="Cullen D."/>
            <person name="de Vries R.P."/>
            <person name="Lundell T."/>
            <person name="Hibbett D.S."/>
            <person name="Henrissat B."/>
            <person name="Burton K.S."/>
            <person name="Kerrigan R.W."/>
            <person name="Challen M.P."/>
            <person name="Grigoriev I.V."/>
            <person name="Martin F."/>
        </authorList>
    </citation>
    <scope>NUCLEOTIDE SEQUENCE [LARGE SCALE GENOMIC DNA]</scope>
    <source>
        <strain evidence="2">JB137-S8 / ATCC MYA-4627 / FGSC 10392</strain>
    </source>
</reference>
<dbReference type="InterPro" id="IPR009003">
    <property type="entry name" value="Peptidase_S1_PA"/>
</dbReference>
<dbReference type="eggNOG" id="ENOG502SKD3">
    <property type="taxonomic scope" value="Eukaryota"/>
</dbReference>
<organism evidence="1 2">
    <name type="scientific">Agaricus bisporus var. burnettii (strain JB137-S8 / ATCC MYA-4627 / FGSC 10392)</name>
    <name type="common">White button mushroom</name>
    <dbReference type="NCBI Taxonomy" id="597362"/>
    <lineage>
        <taxon>Eukaryota</taxon>
        <taxon>Fungi</taxon>
        <taxon>Dikarya</taxon>
        <taxon>Basidiomycota</taxon>
        <taxon>Agaricomycotina</taxon>
        <taxon>Agaricomycetes</taxon>
        <taxon>Agaricomycetidae</taxon>
        <taxon>Agaricales</taxon>
        <taxon>Agaricineae</taxon>
        <taxon>Agaricaceae</taxon>
        <taxon>Agaricus</taxon>
    </lineage>
</organism>
<dbReference type="OMA" id="YKSGPAW"/>
<dbReference type="SUPFAM" id="SSF50494">
    <property type="entry name" value="Trypsin-like serine proteases"/>
    <property type="match status" value="1"/>
</dbReference>
<keyword evidence="2" id="KW-1185">Reference proteome</keyword>
<dbReference type="RefSeq" id="XP_007328217.1">
    <property type="nucleotide sequence ID" value="XM_007328155.1"/>
</dbReference>
<dbReference type="GeneID" id="18826541"/>
<accession>K5XYU5</accession>
<protein>
    <recommendedName>
        <fullName evidence="3">Serine protease</fullName>
    </recommendedName>
</protein>
<dbReference type="Proteomes" id="UP000008493">
    <property type="component" value="Unassembled WGS sequence"/>
</dbReference>
<dbReference type="EMBL" id="JH971388">
    <property type="protein sequence ID" value="EKM80545.1"/>
    <property type="molecule type" value="Genomic_DNA"/>
</dbReference>
<evidence type="ECO:0008006" key="3">
    <source>
        <dbReference type="Google" id="ProtNLM"/>
    </source>
</evidence>
<sequence length="487" mass="54725">MTSWTYSGNLMDFYGLPSWPTCIYRTGDKWPTYQDVGWAWREPRETRPVYDKKLQDAWDMLHIDIYSFLDSMDVNWSTIDPVRFAEKKESEGESPIYLWIGVLPGSLSFGRAQDAASGCQKILRTAGFPDIEVSFRESFFHKSKGPRLFKDDGDVLDIINGMVDIRNPFTPSLGVQIAPEDESSHEGTGALYFRESEASGRILLLTTRHVALPPSRPSSRLYFRKDPGSGQRDNIIILSDKAYKKAADTMLETLEAQQSRIRRSESFVKAIGEPTEGESPENIEKRKLGYTSISGARRIIKDVNKCQNEIKSWEPPENRVIGNVIYSPPFLSQATSNVLYLGGRFSHAQGVVSLDELCYSNQQDPEGTNHFMVFKQGTATGTTIGWMAGIKSVIRHHDVTGSRRTSMEVAVHSRHDDGPFSAPGDSGSIVVDGRGRIVGMIFGDSGLGTKKFADLTYITPYAWLEERIRKAFPDSLLYPTKQVEDWM</sequence>
<evidence type="ECO:0000313" key="2">
    <source>
        <dbReference type="Proteomes" id="UP000008493"/>
    </source>
</evidence>
<dbReference type="HOGENOM" id="CLU_024804_0_0_1"/>
<dbReference type="OrthoDB" id="5424209at2759"/>
<name>K5XYU5_AGABU</name>